<reference evidence="1 2" key="1">
    <citation type="submission" date="2021-04" db="EMBL/GenBank/DDBJ databases">
        <authorList>
            <person name="Bliznina A."/>
        </authorList>
    </citation>
    <scope>NUCLEOTIDE SEQUENCE [LARGE SCALE GENOMIC DNA]</scope>
</reference>
<dbReference type="Proteomes" id="UP001158576">
    <property type="component" value="Chromosome 1"/>
</dbReference>
<evidence type="ECO:0000313" key="1">
    <source>
        <dbReference type="EMBL" id="CAG5104858.1"/>
    </source>
</evidence>
<keyword evidence="2" id="KW-1185">Reference proteome</keyword>
<accession>A0ABN7SNG4</accession>
<proteinExistence type="predicted"/>
<name>A0ABN7SNG4_OIKDI</name>
<evidence type="ECO:0000313" key="2">
    <source>
        <dbReference type="Proteomes" id="UP001158576"/>
    </source>
</evidence>
<protein>
    <submittedName>
        <fullName evidence="1">Oidioi.mRNA.OKI2018_I69.chr1.g1610.t1.cds</fullName>
    </submittedName>
</protein>
<gene>
    <name evidence="1" type="ORF">OKIOD_LOCUS10375</name>
</gene>
<organism evidence="1 2">
    <name type="scientific">Oikopleura dioica</name>
    <name type="common">Tunicate</name>
    <dbReference type="NCBI Taxonomy" id="34765"/>
    <lineage>
        <taxon>Eukaryota</taxon>
        <taxon>Metazoa</taxon>
        <taxon>Chordata</taxon>
        <taxon>Tunicata</taxon>
        <taxon>Appendicularia</taxon>
        <taxon>Copelata</taxon>
        <taxon>Oikopleuridae</taxon>
        <taxon>Oikopleura</taxon>
    </lineage>
</organism>
<dbReference type="EMBL" id="OU015566">
    <property type="protein sequence ID" value="CAG5104858.1"/>
    <property type="molecule type" value="Genomic_DNA"/>
</dbReference>
<sequence length="184" mass="21075">MEQTPPTNNLPQAALLYSVSQSKTPLWQFEPEATAEKKELPKKGMAKTFHEKLFGLDFDRYISENAYDLFRPKNGAPVDFLVALYSAACSKRFPAIFWNDSDHEWFLVNFPLLGRCCRSCSPTGTAEIDAFKRWMEVIGFHRVEEAEFPGPHLLRSSTQISKKMKFFFSPDSSKSARKLVAKRI</sequence>